<dbReference type="PIRSF" id="PIRSF006162">
    <property type="entry name" value="PgpA"/>
    <property type="match status" value="1"/>
</dbReference>
<feature type="transmembrane region" description="Helical" evidence="2">
    <location>
        <begin position="144"/>
        <end position="169"/>
    </location>
</feature>
<protein>
    <recommendedName>
        <fullName evidence="1">Phosphatidylglycerophosphatase A</fullName>
        <ecNumber evidence="1">3.1.3.27</ecNumber>
    </recommendedName>
    <alternativeName>
        <fullName evidence="1">Phosphatidylglycerolphosphate phosphatase A</fullName>
    </alternativeName>
</protein>
<keyword evidence="1" id="KW-0443">Lipid metabolism</keyword>
<dbReference type="GO" id="GO:0006655">
    <property type="term" value="P:phosphatidylglycerol biosynthetic process"/>
    <property type="evidence" value="ECO:0007669"/>
    <property type="project" value="UniProtKB-UniPathway"/>
</dbReference>
<dbReference type="RefSeq" id="WP_143947122.1">
    <property type="nucleotide sequence ID" value="NZ_BAABMB010000004.1"/>
</dbReference>
<keyword evidence="1" id="KW-0460">Magnesium</keyword>
<dbReference type="GO" id="GO:0009395">
    <property type="term" value="P:phospholipid catabolic process"/>
    <property type="evidence" value="ECO:0007669"/>
    <property type="project" value="UniProtKB-KW"/>
</dbReference>
<keyword evidence="1" id="KW-0997">Cell inner membrane</keyword>
<feature type="transmembrane region" description="Helical" evidence="2">
    <location>
        <begin position="49"/>
        <end position="77"/>
    </location>
</feature>
<keyword evidence="5" id="KW-1185">Reference proteome</keyword>
<accession>A0A556AXC2</accession>
<keyword evidence="2" id="KW-1133">Transmembrane helix</keyword>
<comment type="function">
    <text evidence="1">Lipid phosphatase which dephosphorylates phosphatidylglycerophosphate (PGP) to phosphatidylglycerol (PG).</text>
</comment>
<evidence type="ECO:0000256" key="2">
    <source>
        <dbReference type="SAM" id="Phobius"/>
    </source>
</evidence>
<comment type="catalytic activity">
    <reaction evidence="1">
        <text>a 1,2-diacyl-sn-glycero-3-phospho-(1'-sn-glycero-3'-phosphate) + H2O = a 1,2-diacyl-sn-glycero-3-phospho-(1'-sn-glycerol) + phosphate</text>
        <dbReference type="Rhea" id="RHEA:33751"/>
        <dbReference type="ChEBI" id="CHEBI:15377"/>
        <dbReference type="ChEBI" id="CHEBI:43474"/>
        <dbReference type="ChEBI" id="CHEBI:60110"/>
        <dbReference type="ChEBI" id="CHEBI:64716"/>
        <dbReference type="EC" id="3.1.3.27"/>
    </reaction>
</comment>
<dbReference type="InterPro" id="IPR036681">
    <property type="entry name" value="PgpA-like_sf"/>
</dbReference>
<dbReference type="SUPFAM" id="SSF101307">
    <property type="entry name" value="YutG-like"/>
    <property type="match status" value="1"/>
</dbReference>
<comment type="cofactor">
    <cofactor evidence="1">
        <name>Mg(2+)</name>
        <dbReference type="ChEBI" id="CHEBI:18420"/>
    </cofactor>
</comment>
<evidence type="ECO:0000256" key="1">
    <source>
        <dbReference type="PIRNR" id="PIRNR006162"/>
    </source>
</evidence>
<dbReference type="Pfam" id="PF04608">
    <property type="entry name" value="PgpA"/>
    <property type="match status" value="1"/>
</dbReference>
<evidence type="ECO:0000313" key="5">
    <source>
        <dbReference type="Proteomes" id="UP000318405"/>
    </source>
</evidence>
<organism evidence="4 5">
    <name type="scientific">Verticiella sediminum</name>
    <dbReference type="NCBI Taxonomy" id="1247510"/>
    <lineage>
        <taxon>Bacteria</taxon>
        <taxon>Pseudomonadati</taxon>
        <taxon>Pseudomonadota</taxon>
        <taxon>Betaproteobacteria</taxon>
        <taxon>Burkholderiales</taxon>
        <taxon>Alcaligenaceae</taxon>
        <taxon>Verticiella</taxon>
    </lineage>
</organism>
<gene>
    <name evidence="4" type="ORF">FOZ76_05435</name>
</gene>
<dbReference type="UniPathway" id="UPA00084">
    <property type="reaction ID" value="UER00504"/>
</dbReference>
<keyword evidence="1" id="KW-0595">Phospholipid degradation</keyword>
<sequence length="170" mass="18605">MPPRHPPSVPRLLPTPHWMRQRLARIVAFGFGSGLLRPAPGTWGTLAAWLLWVIAVGHLAPWGIALVLILGFAYGVWACDTVGRELGAPDHGGMVWDEIIAFWLVLAFVPGDLFAQALAFVLFRAFDVVKPAPIRQIDRRVKGGLGVMLDDILAAGYALLVYAIIVWIAH</sequence>
<dbReference type="GO" id="GO:0046872">
    <property type="term" value="F:metal ion binding"/>
    <property type="evidence" value="ECO:0007669"/>
    <property type="project" value="UniProtKB-KW"/>
</dbReference>
<dbReference type="InterPro" id="IPR026037">
    <property type="entry name" value="PgpA"/>
</dbReference>
<keyword evidence="1 2" id="KW-0812">Transmembrane</keyword>
<keyword evidence="1" id="KW-0442">Lipid degradation</keyword>
<dbReference type="EMBL" id="VLTJ01000008">
    <property type="protein sequence ID" value="TSH97597.1"/>
    <property type="molecule type" value="Genomic_DNA"/>
</dbReference>
<dbReference type="EC" id="3.1.3.27" evidence="1"/>
<dbReference type="AlphaFoldDB" id="A0A556AXC2"/>
<keyword evidence="1" id="KW-0378">Hydrolase</keyword>
<keyword evidence="1 2" id="KW-0472">Membrane</keyword>
<comment type="subcellular location">
    <subcellularLocation>
        <location evidence="1">Cell inner membrane</location>
        <topology evidence="1">Multi-pass membrane protein</topology>
    </subcellularLocation>
</comment>
<feature type="domain" description="YutG/PgpA" evidence="3">
    <location>
        <begin position="27"/>
        <end position="165"/>
    </location>
</feature>
<dbReference type="Proteomes" id="UP000318405">
    <property type="component" value="Unassembled WGS sequence"/>
</dbReference>
<dbReference type="PANTHER" id="PTHR36305:SF1">
    <property type="entry name" value="PHOSPHATIDYLGLYCEROPHOSPHATASE A"/>
    <property type="match status" value="1"/>
</dbReference>
<name>A0A556AXC2_9BURK</name>
<reference evidence="4 5" key="1">
    <citation type="submission" date="2019-07" db="EMBL/GenBank/DDBJ databases">
        <title>Qingshengfaniella alkalisoli gen. nov., sp. nov., isolated from saline soil.</title>
        <authorList>
            <person name="Xu L."/>
            <person name="Huang X.-X."/>
            <person name="Sun J.-Q."/>
        </authorList>
    </citation>
    <scope>NUCLEOTIDE SEQUENCE [LARGE SCALE GENOMIC DNA]</scope>
    <source>
        <strain evidence="4 5">DSM 27279</strain>
    </source>
</reference>
<dbReference type="GO" id="GO:0008962">
    <property type="term" value="F:phosphatidylglycerophosphatase activity"/>
    <property type="evidence" value="ECO:0007669"/>
    <property type="project" value="UniProtKB-EC"/>
</dbReference>
<evidence type="ECO:0000313" key="4">
    <source>
        <dbReference type="EMBL" id="TSH97597.1"/>
    </source>
</evidence>
<comment type="caution">
    <text evidence="4">The sequence shown here is derived from an EMBL/GenBank/DDBJ whole genome shotgun (WGS) entry which is preliminary data.</text>
</comment>
<keyword evidence="1" id="KW-1003">Cell membrane</keyword>
<dbReference type="InterPro" id="IPR007686">
    <property type="entry name" value="YutG/PgpA"/>
</dbReference>
<keyword evidence="1" id="KW-0479">Metal-binding</keyword>
<dbReference type="GO" id="GO:0005886">
    <property type="term" value="C:plasma membrane"/>
    <property type="evidence" value="ECO:0007669"/>
    <property type="project" value="UniProtKB-SubCell"/>
</dbReference>
<proteinExistence type="predicted"/>
<feature type="transmembrane region" description="Helical" evidence="2">
    <location>
        <begin position="100"/>
        <end position="123"/>
    </location>
</feature>
<keyword evidence="1" id="KW-1208">Phospholipid metabolism</keyword>
<evidence type="ECO:0000259" key="3">
    <source>
        <dbReference type="Pfam" id="PF04608"/>
    </source>
</evidence>
<comment type="pathway">
    <text evidence="1">Phospholipid metabolism; phosphatidylglycerol biosynthesis; phosphatidylglycerol from CDP-diacylglycerol: step 2/2.</text>
</comment>
<dbReference type="PANTHER" id="PTHR36305">
    <property type="entry name" value="PHOSPHATIDYLGLYCEROPHOSPHATASE A"/>
    <property type="match status" value="1"/>
</dbReference>
<dbReference type="OrthoDB" id="9804091at2"/>
<dbReference type="CDD" id="cd06971">
    <property type="entry name" value="PgpA"/>
    <property type="match status" value="1"/>
</dbReference>